<feature type="transmembrane region" description="Helical" evidence="1">
    <location>
        <begin position="40"/>
        <end position="62"/>
    </location>
</feature>
<feature type="transmembrane region" description="Helical" evidence="1">
    <location>
        <begin position="12"/>
        <end position="34"/>
    </location>
</feature>
<accession>A0A9W5YHE9</accession>
<keyword evidence="1" id="KW-0812">Transmembrane</keyword>
<gene>
    <name evidence="2" type="ORF">SH1V18_37230</name>
</gene>
<evidence type="ECO:0000256" key="1">
    <source>
        <dbReference type="SAM" id="Phobius"/>
    </source>
</evidence>
<dbReference type="RefSeq" id="WP_281818104.1">
    <property type="nucleotide sequence ID" value="NZ_BRLB01000015.1"/>
</dbReference>
<sequence>MESKLGFTKENIIASLGFAFFVVCPRMAGMMHVISNYSGVSMLFTVLLGIVISVPLLMLMVFVFDKAGVWGALGFCILTDFISALVMKGVSVRAGIETFTIAIFVVIGVKLTPYISKLFFKEPKKEKEEILEEEQGSVQCDALENDSEYNVNEGIK</sequence>
<proteinExistence type="predicted"/>
<keyword evidence="1" id="KW-0472">Membrane</keyword>
<feature type="transmembrane region" description="Helical" evidence="1">
    <location>
        <begin position="69"/>
        <end position="87"/>
    </location>
</feature>
<comment type="caution">
    <text evidence="2">The sequence shown here is derived from an EMBL/GenBank/DDBJ whole genome shotgun (WGS) entry which is preliminary data.</text>
</comment>
<name>A0A9W5YHE9_9FIRM</name>
<keyword evidence="1" id="KW-1133">Transmembrane helix</keyword>
<dbReference type="Proteomes" id="UP001144256">
    <property type="component" value="Unassembled WGS sequence"/>
</dbReference>
<protein>
    <submittedName>
        <fullName evidence="2">Uncharacterized protein</fullName>
    </submittedName>
</protein>
<keyword evidence="3" id="KW-1185">Reference proteome</keyword>
<dbReference type="AlphaFoldDB" id="A0A9W5YHE9"/>
<reference evidence="2" key="1">
    <citation type="submission" date="2022-06" db="EMBL/GenBank/DDBJ databases">
        <title>Vallitalea longa sp. nov., an anaerobic bacterium isolated from marine sediment.</title>
        <authorList>
            <person name="Hirano S."/>
            <person name="Terahara T."/>
            <person name="Mori K."/>
            <person name="Hamada M."/>
            <person name="Matsumoto R."/>
            <person name="Kobayashi T."/>
        </authorList>
    </citation>
    <scope>NUCLEOTIDE SEQUENCE</scope>
    <source>
        <strain evidence="2">SH18-1</strain>
    </source>
</reference>
<evidence type="ECO:0000313" key="2">
    <source>
        <dbReference type="EMBL" id="GKX31243.1"/>
    </source>
</evidence>
<evidence type="ECO:0000313" key="3">
    <source>
        <dbReference type="Proteomes" id="UP001144256"/>
    </source>
</evidence>
<dbReference type="EMBL" id="BRLB01000015">
    <property type="protein sequence ID" value="GKX31243.1"/>
    <property type="molecule type" value="Genomic_DNA"/>
</dbReference>
<organism evidence="2 3">
    <name type="scientific">Vallitalea longa</name>
    <dbReference type="NCBI Taxonomy" id="2936439"/>
    <lineage>
        <taxon>Bacteria</taxon>
        <taxon>Bacillati</taxon>
        <taxon>Bacillota</taxon>
        <taxon>Clostridia</taxon>
        <taxon>Lachnospirales</taxon>
        <taxon>Vallitaleaceae</taxon>
        <taxon>Vallitalea</taxon>
    </lineage>
</organism>
<feature type="transmembrane region" description="Helical" evidence="1">
    <location>
        <begin position="99"/>
        <end position="120"/>
    </location>
</feature>